<gene>
    <name evidence="2" type="ORF">ABVN21_11175</name>
</gene>
<keyword evidence="1" id="KW-1133">Transmembrane helix</keyword>
<organism evidence="2">
    <name type="scientific">Pseudomonas sp. MYb327</name>
    <dbReference type="NCBI Taxonomy" id="2745230"/>
    <lineage>
        <taxon>Bacteria</taxon>
        <taxon>Pseudomonadati</taxon>
        <taxon>Pseudomonadota</taxon>
        <taxon>Gammaproteobacteria</taxon>
        <taxon>Pseudomonadales</taxon>
        <taxon>Pseudomonadaceae</taxon>
        <taxon>Pseudomonas</taxon>
    </lineage>
</organism>
<feature type="transmembrane region" description="Helical" evidence="1">
    <location>
        <begin position="64"/>
        <end position="84"/>
    </location>
</feature>
<keyword evidence="1" id="KW-0472">Membrane</keyword>
<keyword evidence="1" id="KW-0812">Transmembrane</keyword>
<protein>
    <submittedName>
        <fullName evidence="2">Uncharacterized protein</fullName>
    </submittedName>
</protein>
<name>A0AAU8EA49_9PSED</name>
<proteinExistence type="predicted"/>
<reference evidence="2" key="1">
    <citation type="submission" date="2024-06" db="EMBL/GenBank/DDBJ databases">
        <title>The Caenorhabditis elegans bacterial microbiome influences microsporidia infection through nutrient limitation and inhibiting parasite invasion.</title>
        <authorList>
            <person name="Tamim El Jarkass H."/>
            <person name="Castelblanco S."/>
            <person name="Kaur M."/>
            <person name="Wan Y.C."/>
            <person name="Ellis A.E."/>
            <person name="Sheldon R.D."/>
            <person name="Lien E.C."/>
            <person name="Burton N.O."/>
            <person name="Wright G.D."/>
            <person name="Reinke A.W."/>
        </authorList>
    </citation>
    <scope>NUCLEOTIDE SEQUENCE</scope>
    <source>
        <strain evidence="2">MYb327</strain>
    </source>
</reference>
<accession>A0AAU8EA49</accession>
<sequence>MAAQGIHVPFMFKVMAFSAGIVLVAGAIMKLLDTFFDLTLLADTTDWLLLFWDWLLLETPIPNWSLLMIITILISVLSVGICYLRLTDGTHGELHELERKVYKKNNPQFPQLTDNQTLLMEALAYHASFRKVANLTSVCKLVSLSTLEVEIGLKQLQAKRLVKQKVTRGTFGATTFELTLAGKDYALERLELT</sequence>
<feature type="transmembrane region" description="Helical" evidence="1">
    <location>
        <begin position="6"/>
        <end position="28"/>
    </location>
</feature>
<dbReference type="AlphaFoldDB" id="A0AAU8EA49"/>
<evidence type="ECO:0000313" key="2">
    <source>
        <dbReference type="EMBL" id="XCG76602.1"/>
    </source>
</evidence>
<evidence type="ECO:0000256" key="1">
    <source>
        <dbReference type="SAM" id="Phobius"/>
    </source>
</evidence>
<dbReference type="RefSeq" id="WP_339552143.1">
    <property type="nucleotide sequence ID" value="NZ_CP159258.1"/>
</dbReference>
<dbReference type="EMBL" id="CP159258">
    <property type="protein sequence ID" value="XCG76602.1"/>
    <property type="molecule type" value="Genomic_DNA"/>
</dbReference>